<reference evidence="4 5" key="1">
    <citation type="submission" date="2024-08" db="EMBL/GenBank/DDBJ databases">
        <title>The draft genome of Apodemus speciosus.</title>
        <authorList>
            <person name="Nabeshima K."/>
            <person name="Suzuki S."/>
            <person name="Onuma M."/>
        </authorList>
    </citation>
    <scope>NUCLEOTIDE SEQUENCE [LARGE SCALE GENOMIC DNA]</scope>
    <source>
        <strain evidence="4">IB14-021</strain>
    </source>
</reference>
<feature type="domain" description="Translin-associated factor X-interacting protein 1 N-terminal" evidence="3">
    <location>
        <begin position="28"/>
        <end position="122"/>
    </location>
</feature>
<dbReference type="InterPro" id="IPR016024">
    <property type="entry name" value="ARM-type_fold"/>
</dbReference>
<organism evidence="4 5">
    <name type="scientific">Apodemus speciosus</name>
    <name type="common">Large Japanese field mouse</name>
    <dbReference type="NCBI Taxonomy" id="105296"/>
    <lineage>
        <taxon>Eukaryota</taxon>
        <taxon>Metazoa</taxon>
        <taxon>Chordata</taxon>
        <taxon>Craniata</taxon>
        <taxon>Vertebrata</taxon>
        <taxon>Euteleostomi</taxon>
        <taxon>Mammalia</taxon>
        <taxon>Eutheria</taxon>
        <taxon>Euarchontoglires</taxon>
        <taxon>Glires</taxon>
        <taxon>Rodentia</taxon>
        <taxon>Myomorpha</taxon>
        <taxon>Muroidea</taxon>
        <taxon>Muridae</taxon>
        <taxon>Murinae</taxon>
        <taxon>Apodemus</taxon>
    </lineage>
</organism>
<dbReference type="Proteomes" id="UP001623349">
    <property type="component" value="Unassembled WGS sequence"/>
</dbReference>
<keyword evidence="5" id="KW-1185">Reference proteome</keyword>
<dbReference type="SUPFAM" id="SSF48371">
    <property type="entry name" value="ARM repeat"/>
    <property type="match status" value="1"/>
</dbReference>
<feature type="region of interest" description="Disordered" evidence="2">
    <location>
        <begin position="740"/>
        <end position="759"/>
    </location>
</feature>
<sequence>MSVQEVNKHAVLPPIISRNDKEFLESIQRYIITETKRVGCNEEGPADEYYTIYRNVFDKVIDYVNAYKPILTSIKKEYDAFIETIKKGRRTAFYLHGKLKVLAAEPTALVYHQRRAIQLEANSSRRLLWLAFQAPLEAFLASVWSDNTTFNFWPPEWKMRIIENNSTAIQLQIDQIKQLRMEYDKKEVKVCASSRQLWRPIPVGMTLQDSVNLEALNKHKQLLEDKYIKLKQDMLTMYVPAQKKADLDEEMIVLLNRRDIAENLNKDLQFRHQRLQVISHTLNSWMKQNMRIPFQDVMERIRKTKAIYGSDDSIVDELFEDDPNKTKEAIVMLYYIERQISCEVWIPEESDSRTRVTGGYEPSGVDAGHRHRWLFRRAVCAHQFNELISLGEYERAACFAANSPKRILQNTGTMNKFKAIGKIRGKPLPLLLFFEAIFNTSQAFKRPINADLTLEGIKCGLSEERLDLVTHWVTQEKLTFSEKAGDAIFAYGEQHTYHKPRCLALAQIIYNECGLHKKALLCLCKQGQIHEAVEHVQQSKDINIDDLIQLITACPQIDLIKCLTQERDGKPPLLSCGLALLHLFSVDMRKVGMRLLQELSEGGKEVSLCSPGCPGTHSVDQAGLELRNPPASASQVLGLQACATTPGLYSFLKGKRYFQKKNVPIDVIEHLVMNDLFCSLEKWQEIANICLQNGFKNLFNDIMSTLRSQAGVSEISEDDTFNVMEHVFCVGPNLGSRILSRAEPRDGTARPAPFPAEQS</sequence>
<name>A0ABQ0F9G6_APOSI</name>
<dbReference type="InterPro" id="IPR017212">
    <property type="entry name" value="CLHC1"/>
</dbReference>
<dbReference type="Gene3D" id="1.25.40.30">
    <property type="match status" value="1"/>
</dbReference>
<dbReference type="Pfam" id="PF15739">
    <property type="entry name" value="TSNAXIP1_N"/>
    <property type="match status" value="1"/>
</dbReference>
<comment type="caution">
    <text evidence="4">The sequence shown here is derived from an EMBL/GenBank/DDBJ whole genome shotgun (WGS) entry which is preliminary data.</text>
</comment>
<dbReference type="PANTHER" id="PTHR10292:SF11">
    <property type="entry name" value="CLATHRIN HEAVY CHAIN LINKER DOMAIN-CONTAINING PROTEIN 1"/>
    <property type="match status" value="1"/>
</dbReference>
<evidence type="ECO:0000313" key="4">
    <source>
        <dbReference type="EMBL" id="GAB1295881.1"/>
    </source>
</evidence>
<protein>
    <submittedName>
        <fullName evidence="4">Clathrin heavy chain linker domain-containing protein 1</fullName>
    </submittedName>
</protein>
<keyword evidence="1" id="KW-0175">Coiled coil</keyword>
<dbReference type="EMBL" id="BAAFST010000011">
    <property type="protein sequence ID" value="GAB1295881.1"/>
    <property type="molecule type" value="Genomic_DNA"/>
</dbReference>
<dbReference type="PIRSF" id="PIRSF037469">
    <property type="entry name" value="Clathrin_H-chain-rel"/>
    <property type="match status" value="1"/>
</dbReference>
<gene>
    <name evidence="4" type="ORF">APTSU1_001111600</name>
</gene>
<accession>A0ABQ0F9G6</accession>
<evidence type="ECO:0000313" key="5">
    <source>
        <dbReference type="Proteomes" id="UP001623349"/>
    </source>
</evidence>
<dbReference type="Pfam" id="PF13838">
    <property type="entry name" value="Clathrin_H_link"/>
    <property type="match status" value="1"/>
</dbReference>
<dbReference type="InterPro" id="IPR032755">
    <property type="entry name" value="TSNAXIP1_N"/>
</dbReference>
<proteinExistence type="predicted"/>
<dbReference type="InterPro" id="IPR012331">
    <property type="entry name" value="Clathrin_H-chain_linker"/>
</dbReference>
<evidence type="ECO:0000259" key="3">
    <source>
        <dbReference type="Pfam" id="PF15739"/>
    </source>
</evidence>
<evidence type="ECO:0000256" key="1">
    <source>
        <dbReference type="ARBA" id="ARBA00023054"/>
    </source>
</evidence>
<evidence type="ECO:0000256" key="2">
    <source>
        <dbReference type="SAM" id="MobiDB-lite"/>
    </source>
</evidence>
<dbReference type="PANTHER" id="PTHR10292">
    <property type="entry name" value="CLATHRIN HEAVY CHAIN RELATED"/>
    <property type="match status" value="1"/>
</dbReference>